<organism evidence="2">
    <name type="scientific">marine sediment metagenome</name>
    <dbReference type="NCBI Taxonomy" id="412755"/>
    <lineage>
        <taxon>unclassified sequences</taxon>
        <taxon>metagenomes</taxon>
        <taxon>ecological metagenomes</taxon>
    </lineage>
</organism>
<sequence>MSKRRLTMLIALCALIMISGEKNIEPIEAPVAVVKGPEVHWSELSGKYREQLLHEIRKEHLIAKTGIEEALATKIITAIDVESGRYAIDPNRILALIIVESFGDPNAESRVGALGLMQVMPATGKYIARKRSFKWSGVEELRVVESNISYGTWYYDHLLEIFDGDDYAAISAYNWGPNNIQGRIKQGKALPKVYPGKVYAAQEELEGVIWNEYQSRFWRGVDQYVGDAYKRRYSTRSERRGSYCEFCSNNEQGVCVWNGETVPASPRDLSR</sequence>
<name>A0A0F9JNW7_9ZZZZ</name>
<dbReference type="Pfam" id="PF01464">
    <property type="entry name" value="SLT"/>
    <property type="match status" value="1"/>
</dbReference>
<reference evidence="2" key="1">
    <citation type="journal article" date="2015" name="Nature">
        <title>Complex archaea that bridge the gap between prokaryotes and eukaryotes.</title>
        <authorList>
            <person name="Spang A."/>
            <person name="Saw J.H."/>
            <person name="Jorgensen S.L."/>
            <person name="Zaremba-Niedzwiedzka K."/>
            <person name="Martijn J."/>
            <person name="Lind A.E."/>
            <person name="van Eijk R."/>
            <person name="Schleper C."/>
            <person name="Guy L."/>
            <person name="Ettema T.J."/>
        </authorList>
    </citation>
    <scope>NUCLEOTIDE SEQUENCE</scope>
</reference>
<dbReference type="GO" id="GO:0000270">
    <property type="term" value="P:peptidoglycan metabolic process"/>
    <property type="evidence" value="ECO:0007669"/>
    <property type="project" value="InterPro"/>
</dbReference>
<dbReference type="InterPro" id="IPR023346">
    <property type="entry name" value="Lysozyme-like_dom_sf"/>
</dbReference>
<dbReference type="SUPFAM" id="SSF53955">
    <property type="entry name" value="Lysozyme-like"/>
    <property type="match status" value="1"/>
</dbReference>
<comment type="caution">
    <text evidence="2">The sequence shown here is derived from an EMBL/GenBank/DDBJ whole genome shotgun (WGS) entry which is preliminary data.</text>
</comment>
<dbReference type="EMBL" id="LAZR01009649">
    <property type="protein sequence ID" value="KKM71373.1"/>
    <property type="molecule type" value="Genomic_DNA"/>
</dbReference>
<protein>
    <recommendedName>
        <fullName evidence="1">Transglycosylase SLT domain-containing protein</fullName>
    </recommendedName>
</protein>
<evidence type="ECO:0000313" key="2">
    <source>
        <dbReference type="EMBL" id="KKM71373.1"/>
    </source>
</evidence>
<dbReference type="Gene3D" id="1.10.530.10">
    <property type="match status" value="1"/>
</dbReference>
<feature type="domain" description="Transglycosylase SLT" evidence="1">
    <location>
        <begin position="80"/>
        <end position="190"/>
    </location>
</feature>
<dbReference type="InterPro" id="IPR008258">
    <property type="entry name" value="Transglycosylase_SLT_dom_1"/>
</dbReference>
<proteinExistence type="predicted"/>
<dbReference type="AlphaFoldDB" id="A0A0F9JNW7"/>
<dbReference type="PANTHER" id="PTHR37423:SF2">
    <property type="entry name" value="MEMBRANE-BOUND LYTIC MUREIN TRANSGLYCOSYLASE C"/>
    <property type="match status" value="1"/>
</dbReference>
<dbReference type="GO" id="GO:0016020">
    <property type="term" value="C:membrane"/>
    <property type="evidence" value="ECO:0007669"/>
    <property type="project" value="InterPro"/>
</dbReference>
<dbReference type="PROSITE" id="PS00922">
    <property type="entry name" value="TRANSGLYCOSYLASE"/>
    <property type="match status" value="1"/>
</dbReference>
<dbReference type="CDD" id="cd16896">
    <property type="entry name" value="LT_Slt70-like"/>
    <property type="match status" value="1"/>
</dbReference>
<accession>A0A0F9JNW7</accession>
<dbReference type="InterPro" id="IPR000189">
    <property type="entry name" value="Transglyc_AS"/>
</dbReference>
<evidence type="ECO:0000259" key="1">
    <source>
        <dbReference type="Pfam" id="PF01464"/>
    </source>
</evidence>
<dbReference type="PANTHER" id="PTHR37423">
    <property type="entry name" value="SOLUBLE LYTIC MUREIN TRANSGLYCOSYLASE-RELATED"/>
    <property type="match status" value="1"/>
</dbReference>
<gene>
    <name evidence="2" type="ORF">LCGC14_1431250</name>
</gene>
<dbReference type="GO" id="GO:0008933">
    <property type="term" value="F:peptidoglycan lytic transglycosylase activity"/>
    <property type="evidence" value="ECO:0007669"/>
    <property type="project" value="InterPro"/>
</dbReference>